<dbReference type="PANTHER" id="PTHR43301">
    <property type="entry name" value="ARABINAN ENDO-1,5-ALPHA-L-ARABINOSIDASE"/>
    <property type="match status" value="1"/>
</dbReference>
<evidence type="ECO:0000256" key="7">
    <source>
        <dbReference type="PIRSR" id="PIRSR026534-2"/>
    </source>
</evidence>
<evidence type="ECO:0000313" key="11">
    <source>
        <dbReference type="Proteomes" id="UP000542742"/>
    </source>
</evidence>
<comment type="caution">
    <text evidence="10">The sequence shown here is derived from an EMBL/GenBank/DDBJ whole genome shotgun (WGS) entry which is preliminary data.</text>
</comment>
<feature type="active site" description="Proton acceptor" evidence="6">
    <location>
        <position position="44"/>
    </location>
</feature>
<dbReference type="Pfam" id="PF04616">
    <property type="entry name" value="Glyco_hydro_43"/>
    <property type="match status" value="1"/>
</dbReference>
<keyword evidence="9" id="KW-0732">Signal</keyword>
<name>A0A7W7CR98_9ACTN</name>
<evidence type="ECO:0000256" key="9">
    <source>
        <dbReference type="SAM" id="SignalP"/>
    </source>
</evidence>
<evidence type="ECO:0000256" key="2">
    <source>
        <dbReference type="ARBA" id="ARBA00009865"/>
    </source>
</evidence>
<gene>
    <name evidence="10" type="ORF">BKA14_001654</name>
</gene>
<evidence type="ECO:0000256" key="6">
    <source>
        <dbReference type="PIRSR" id="PIRSR026534-1"/>
    </source>
</evidence>
<evidence type="ECO:0000256" key="4">
    <source>
        <dbReference type="ARBA" id="ARBA00023295"/>
    </source>
</evidence>
<dbReference type="SUPFAM" id="SSF75005">
    <property type="entry name" value="Arabinanase/levansucrase/invertase"/>
    <property type="match status" value="1"/>
</dbReference>
<dbReference type="EC" id="3.2.1.99" evidence="10"/>
<dbReference type="PIRSF" id="PIRSF026534">
    <property type="entry name" value="Endo_alpha-L-arabinosidase"/>
    <property type="match status" value="1"/>
</dbReference>
<dbReference type="GO" id="GO:0046558">
    <property type="term" value="F:arabinan endo-1,5-alpha-L-arabinosidase activity"/>
    <property type="evidence" value="ECO:0007669"/>
    <property type="project" value="UniProtKB-EC"/>
</dbReference>
<evidence type="ECO:0000256" key="8">
    <source>
        <dbReference type="PIRSR" id="PIRSR026534-3"/>
    </source>
</evidence>
<dbReference type="GO" id="GO:0031222">
    <property type="term" value="P:arabinan catabolic process"/>
    <property type="evidence" value="ECO:0007669"/>
    <property type="project" value="UniProtKB-UniPathway"/>
</dbReference>
<keyword evidence="4 5" id="KW-0326">Glycosidase</keyword>
<evidence type="ECO:0000313" key="10">
    <source>
        <dbReference type="EMBL" id="MBB4691506.1"/>
    </source>
</evidence>
<reference evidence="10 11" key="1">
    <citation type="submission" date="2020-08" db="EMBL/GenBank/DDBJ databases">
        <title>Sequencing the genomes of 1000 actinobacteria strains.</title>
        <authorList>
            <person name="Klenk H.-P."/>
        </authorList>
    </citation>
    <scope>NUCLEOTIDE SEQUENCE [LARGE SCALE GENOMIC DNA]</scope>
    <source>
        <strain evidence="10 11">DSM 45518</strain>
    </source>
</reference>
<comment type="similarity">
    <text evidence="2 5">Belongs to the glycosyl hydrolase 43 family.</text>
</comment>
<feature type="site" description="Important for catalytic activity, responsible for pKa modulation of the active site Glu and correct orientation of both the proton donor and substrate" evidence="8">
    <location>
        <position position="159"/>
    </location>
</feature>
<feature type="binding site" evidence="7">
    <location>
        <position position="121"/>
    </location>
    <ligand>
        <name>substrate</name>
    </ligand>
</feature>
<evidence type="ECO:0000256" key="3">
    <source>
        <dbReference type="ARBA" id="ARBA00022801"/>
    </source>
</evidence>
<feature type="site" description="Important for substrate recognition" evidence="8">
    <location>
        <position position="282"/>
    </location>
</feature>
<proteinExistence type="inferred from homology"/>
<feature type="binding site" evidence="7">
    <location>
        <begin position="176"/>
        <end position="178"/>
    </location>
    <ligand>
        <name>substrate</name>
    </ligand>
</feature>
<dbReference type="RefSeq" id="WP_184950312.1">
    <property type="nucleotide sequence ID" value="NZ_BOMC01000006.1"/>
</dbReference>
<sequence length="323" mass="34002">MRKFLLAGATVLLAATAAVHGMSAANAATYPNPGTVTGSTGAHDPAIVKRPTGGYLMATTGAGITLKTSNDRTAFADAGRAFPNGTSWADPYTNGDANLWAPDISYRNGRYVMYYSASSFGSSKSAIFLATSTTGAAGSWTNQGLVIESTASSNWNAIDPNLTVTASGEWWLSLGSFWSGIKLIKLNPGTGKRADSSLINLAERFVNSKSVEAPFIYAHGGYYYLFVAFDFCCRGATSTYRIMVGRSKTITGPYVDQAGVAMTAGGGTEILAGHDSIHGPGHPAVLGDTDADVLVYHYYTDSDAARLGINLLGWSSSAWPYVY</sequence>
<dbReference type="AlphaFoldDB" id="A0A7W7CR98"/>
<evidence type="ECO:0000256" key="1">
    <source>
        <dbReference type="ARBA" id="ARBA00004834"/>
    </source>
</evidence>
<dbReference type="InterPro" id="IPR016840">
    <property type="entry name" value="Glyco_hydro_43_endo_a_Ara-ase"/>
</dbReference>
<dbReference type="Proteomes" id="UP000542742">
    <property type="component" value="Unassembled WGS sequence"/>
</dbReference>
<dbReference type="InterPro" id="IPR023296">
    <property type="entry name" value="Glyco_hydro_beta-prop_sf"/>
</dbReference>
<keyword evidence="3 5" id="KW-0378">Hydrolase</keyword>
<evidence type="ECO:0000256" key="5">
    <source>
        <dbReference type="PIRNR" id="PIRNR026534"/>
    </source>
</evidence>
<feature type="binding site" evidence="7">
    <location>
        <begin position="156"/>
        <end position="159"/>
    </location>
    <ligand>
        <name>substrate</name>
    </ligand>
</feature>
<feature type="chain" id="PRO_5030959368" evidence="9">
    <location>
        <begin position="28"/>
        <end position="323"/>
    </location>
</feature>
<organism evidence="10 11">
    <name type="scientific">Paractinoplanes abujensis</name>
    <dbReference type="NCBI Taxonomy" id="882441"/>
    <lineage>
        <taxon>Bacteria</taxon>
        <taxon>Bacillati</taxon>
        <taxon>Actinomycetota</taxon>
        <taxon>Actinomycetes</taxon>
        <taxon>Micromonosporales</taxon>
        <taxon>Micromonosporaceae</taxon>
        <taxon>Paractinoplanes</taxon>
    </lineage>
</organism>
<dbReference type="InterPro" id="IPR006710">
    <property type="entry name" value="Glyco_hydro_43"/>
</dbReference>
<dbReference type="EMBL" id="JACHMF010000001">
    <property type="protein sequence ID" value="MBB4691506.1"/>
    <property type="molecule type" value="Genomic_DNA"/>
</dbReference>
<comment type="pathway">
    <text evidence="1 5">Glycan metabolism; L-arabinan degradation.</text>
</comment>
<dbReference type="InterPro" id="IPR050727">
    <property type="entry name" value="GH43_arabinanases"/>
</dbReference>
<dbReference type="CDD" id="cd08998">
    <property type="entry name" value="GH43_Arb43a-like"/>
    <property type="match status" value="1"/>
</dbReference>
<dbReference type="Gene3D" id="2.115.10.20">
    <property type="entry name" value="Glycosyl hydrolase domain, family 43"/>
    <property type="match status" value="1"/>
</dbReference>
<accession>A0A7W7CR98</accession>
<feature type="binding site" evidence="7">
    <location>
        <position position="44"/>
    </location>
    <ligand>
        <name>substrate</name>
    </ligand>
</feature>
<feature type="active site" description="Proton donor" evidence="6">
    <location>
        <position position="212"/>
    </location>
</feature>
<keyword evidence="11" id="KW-1185">Reference proteome</keyword>
<feature type="signal peptide" evidence="9">
    <location>
        <begin position="1"/>
        <end position="27"/>
    </location>
</feature>
<dbReference type="UniPathway" id="UPA00667"/>
<dbReference type="PANTHER" id="PTHR43301:SF3">
    <property type="entry name" value="ARABINAN ENDO-1,5-ALPHA-L-ARABINOSIDASE A-RELATED"/>
    <property type="match status" value="1"/>
</dbReference>
<protein>
    <submittedName>
        <fullName evidence="10">Arabinan endo-1,5-alpha-L-arabinosidase</fullName>
        <ecNumber evidence="10">3.2.1.99</ecNumber>
    </submittedName>
</protein>